<evidence type="ECO:0000313" key="2">
    <source>
        <dbReference type="EMBL" id="MDT8902307.1"/>
    </source>
</evidence>
<reference evidence="2 3" key="1">
    <citation type="submission" date="2023-07" db="EMBL/GenBank/DDBJ databases">
        <title>The novel representative of Negativicutes class, Anaeroselena agilis gen. nov. sp. nov.</title>
        <authorList>
            <person name="Prokofeva M.I."/>
            <person name="Elcheninov A.G."/>
            <person name="Klyukina A."/>
            <person name="Kublanov I.V."/>
            <person name="Frolov E.N."/>
            <person name="Podosokorskaya O.A."/>
        </authorList>
    </citation>
    <scope>NUCLEOTIDE SEQUENCE [LARGE SCALE GENOMIC DNA]</scope>
    <source>
        <strain evidence="2 3">4137-cl</strain>
    </source>
</reference>
<dbReference type="Proteomes" id="UP001254848">
    <property type="component" value="Unassembled WGS sequence"/>
</dbReference>
<evidence type="ECO:0000313" key="3">
    <source>
        <dbReference type="Proteomes" id="UP001254848"/>
    </source>
</evidence>
<dbReference type="EMBL" id="JAUOZS010000001">
    <property type="protein sequence ID" value="MDT8902307.1"/>
    <property type="molecule type" value="Genomic_DNA"/>
</dbReference>
<accession>A0ABU3NZS8</accession>
<gene>
    <name evidence="2" type="ORF">Q4T40_13715</name>
</gene>
<name>A0ABU3NZS8_9FIRM</name>
<dbReference type="Gene3D" id="3.40.1390.20">
    <property type="entry name" value="HprK N-terminal domain-like"/>
    <property type="match status" value="1"/>
</dbReference>
<protein>
    <submittedName>
        <fullName evidence="2">DRTGG domain-containing protein</fullName>
    </submittedName>
</protein>
<organism evidence="2 3">
    <name type="scientific">Anaeroselena agilis</name>
    <dbReference type="NCBI Taxonomy" id="3063788"/>
    <lineage>
        <taxon>Bacteria</taxon>
        <taxon>Bacillati</taxon>
        <taxon>Bacillota</taxon>
        <taxon>Negativicutes</taxon>
        <taxon>Acetonemataceae</taxon>
        <taxon>Anaeroselena</taxon>
    </lineage>
</organism>
<feature type="domain" description="DRTGG" evidence="1">
    <location>
        <begin position="13"/>
        <end position="105"/>
    </location>
</feature>
<sequence>MTVNDLVSSLPLTVVAGHDRLTAPVTGGYVSDLLSNVMGFAAPGNVWVTMQGHQNIVAVASLAGLAAVVVAGGAAPEPETVAKAEAEGVVLLTSPLTSFELVGQLYRSGVKGQ</sequence>
<dbReference type="RefSeq" id="WP_413780791.1">
    <property type="nucleotide sequence ID" value="NZ_JAUOZS010000001.1"/>
</dbReference>
<comment type="caution">
    <text evidence="2">The sequence shown here is derived from an EMBL/GenBank/DDBJ whole genome shotgun (WGS) entry which is preliminary data.</text>
</comment>
<proteinExistence type="predicted"/>
<evidence type="ECO:0000259" key="1">
    <source>
        <dbReference type="Pfam" id="PF07085"/>
    </source>
</evidence>
<dbReference type="Pfam" id="PF07085">
    <property type="entry name" value="DRTGG"/>
    <property type="match status" value="1"/>
</dbReference>
<dbReference type="InterPro" id="IPR028979">
    <property type="entry name" value="Ser_kin/Pase_Hpr-like_N_sf"/>
</dbReference>
<dbReference type="InterPro" id="IPR010766">
    <property type="entry name" value="DRTGG"/>
</dbReference>
<keyword evidence="3" id="KW-1185">Reference proteome</keyword>
<dbReference type="SUPFAM" id="SSF75138">
    <property type="entry name" value="HprK N-terminal domain-like"/>
    <property type="match status" value="1"/>
</dbReference>